<dbReference type="OrthoDB" id="1737965at2759"/>
<feature type="non-terminal residue" evidence="1">
    <location>
        <position position="1"/>
    </location>
</feature>
<evidence type="ECO:0000313" key="1">
    <source>
        <dbReference type="EMBL" id="KAJ4828847.1"/>
    </source>
</evidence>
<gene>
    <name evidence="1" type="ORF">Tsubulata_010509</name>
</gene>
<accession>A0A9Q0FEG5</accession>
<dbReference type="AlphaFoldDB" id="A0A9Q0FEG5"/>
<keyword evidence="2" id="KW-1185">Reference proteome</keyword>
<comment type="caution">
    <text evidence="1">The sequence shown here is derived from an EMBL/GenBank/DDBJ whole genome shotgun (WGS) entry which is preliminary data.</text>
</comment>
<dbReference type="Proteomes" id="UP001141552">
    <property type="component" value="Unassembled WGS sequence"/>
</dbReference>
<evidence type="ECO:0000313" key="2">
    <source>
        <dbReference type="Proteomes" id="UP001141552"/>
    </source>
</evidence>
<sequence length="174" mass="19693">MNVFSSLTDQVTGAFFSLFLSNEAYCEDYGTAGGRLRYLDWPLANINSSTYLYMVAANLFCCISWMLRSINGWSWFNAISDLPPRSSAIAAVFRKAFLNSFPPTCEGLSMQYWLIAIGELIVHTLKLEKCNRFQGFSHGNSRIESQAISLNHYGVGVKPDWGELDGYRSWPWLC</sequence>
<proteinExistence type="predicted"/>
<organism evidence="1 2">
    <name type="scientific">Turnera subulata</name>
    <dbReference type="NCBI Taxonomy" id="218843"/>
    <lineage>
        <taxon>Eukaryota</taxon>
        <taxon>Viridiplantae</taxon>
        <taxon>Streptophyta</taxon>
        <taxon>Embryophyta</taxon>
        <taxon>Tracheophyta</taxon>
        <taxon>Spermatophyta</taxon>
        <taxon>Magnoliopsida</taxon>
        <taxon>eudicotyledons</taxon>
        <taxon>Gunneridae</taxon>
        <taxon>Pentapetalae</taxon>
        <taxon>rosids</taxon>
        <taxon>fabids</taxon>
        <taxon>Malpighiales</taxon>
        <taxon>Passifloraceae</taxon>
        <taxon>Turnera</taxon>
    </lineage>
</organism>
<name>A0A9Q0FEG5_9ROSI</name>
<dbReference type="EMBL" id="JAKUCV010006072">
    <property type="protein sequence ID" value="KAJ4828847.1"/>
    <property type="molecule type" value="Genomic_DNA"/>
</dbReference>
<reference evidence="1" key="1">
    <citation type="submission" date="2022-02" db="EMBL/GenBank/DDBJ databases">
        <authorList>
            <person name="Henning P.M."/>
            <person name="McCubbin A.G."/>
            <person name="Shore J.S."/>
        </authorList>
    </citation>
    <scope>NUCLEOTIDE SEQUENCE</scope>
    <source>
        <strain evidence="1">F60SS</strain>
        <tissue evidence="1">Leaves</tissue>
    </source>
</reference>
<protein>
    <submittedName>
        <fullName evidence="1">Uncharacterized protein</fullName>
    </submittedName>
</protein>
<reference evidence="1" key="2">
    <citation type="journal article" date="2023" name="Plants (Basel)">
        <title>Annotation of the Turnera subulata (Passifloraceae) Draft Genome Reveals the S-Locus Evolved after the Divergence of Turneroideae from Passifloroideae in a Stepwise Manner.</title>
        <authorList>
            <person name="Henning P.M."/>
            <person name="Roalson E.H."/>
            <person name="Mir W."/>
            <person name="McCubbin A.G."/>
            <person name="Shore J.S."/>
        </authorList>
    </citation>
    <scope>NUCLEOTIDE SEQUENCE</scope>
    <source>
        <strain evidence="1">F60SS</strain>
    </source>
</reference>